<protein>
    <submittedName>
        <fullName evidence="1">Uncharacterized protein</fullName>
    </submittedName>
</protein>
<reference evidence="1 2" key="1">
    <citation type="submission" date="2020-03" db="EMBL/GenBank/DDBJ databases">
        <authorList>
            <person name="Lai Q."/>
        </authorList>
    </citation>
    <scope>NUCLEOTIDE SEQUENCE [LARGE SCALE GENOMIC DNA]</scope>
    <source>
        <strain evidence="1 2">CCUG 25036</strain>
    </source>
</reference>
<evidence type="ECO:0000313" key="2">
    <source>
        <dbReference type="Proteomes" id="UP000490980"/>
    </source>
</evidence>
<comment type="caution">
    <text evidence="1">The sequence shown here is derived from an EMBL/GenBank/DDBJ whole genome shotgun (WGS) entry which is preliminary data.</text>
</comment>
<sequence length="142" mass="15660">MMSFLKLAIRAMRRSRHIRLATALHRGGQPARALITAASFHRDDGQLLEIMRRYRAEYAALGQAVATLEHAGAGESVQGHYVPVSAMFFSDTLELCLSFSRGEIESQEAVHLLRDYFANGRIAVSRASATRTHPRSPGHEAG</sequence>
<gene>
    <name evidence="1" type="ORF">HBF25_13660</name>
</gene>
<accession>A0A7X5ZIZ4</accession>
<name>A0A7X5ZIZ4_9GAMM</name>
<proteinExistence type="predicted"/>
<dbReference type="EMBL" id="JAARLZ010000007">
    <property type="protein sequence ID" value="NII07428.1"/>
    <property type="molecule type" value="Genomic_DNA"/>
</dbReference>
<evidence type="ECO:0000313" key="1">
    <source>
        <dbReference type="EMBL" id="NII07428.1"/>
    </source>
</evidence>
<organism evidence="1 2">
    <name type="scientific">Luteibacter anthropi</name>
    <dbReference type="NCBI Taxonomy" id="564369"/>
    <lineage>
        <taxon>Bacteria</taxon>
        <taxon>Pseudomonadati</taxon>
        <taxon>Pseudomonadota</taxon>
        <taxon>Gammaproteobacteria</taxon>
        <taxon>Lysobacterales</taxon>
        <taxon>Rhodanobacteraceae</taxon>
        <taxon>Luteibacter</taxon>
    </lineage>
</organism>
<dbReference type="AlphaFoldDB" id="A0A7X5ZIZ4"/>
<keyword evidence="2" id="KW-1185">Reference proteome</keyword>
<dbReference type="RefSeq" id="WP_166949302.1">
    <property type="nucleotide sequence ID" value="NZ_JAARLZ010000007.1"/>
</dbReference>
<dbReference type="Proteomes" id="UP000490980">
    <property type="component" value="Unassembled WGS sequence"/>
</dbReference>